<keyword evidence="1" id="KW-0732">Signal</keyword>
<proteinExistence type="predicted"/>
<name>A0ABS5AZ32_9STRE</name>
<dbReference type="RefSeq" id="WP_128834774.1">
    <property type="nucleotide sequence ID" value="NZ_QFAY01000025.1"/>
</dbReference>
<comment type="caution">
    <text evidence="2">The sequence shown here is derived from an EMBL/GenBank/DDBJ whole genome shotgun (WGS) entry which is preliminary data.</text>
</comment>
<evidence type="ECO:0000313" key="2">
    <source>
        <dbReference type="EMBL" id="MBP2621847.1"/>
    </source>
</evidence>
<dbReference type="EMBL" id="QFAY01000025">
    <property type="protein sequence ID" value="MBP2621847.1"/>
    <property type="molecule type" value="Genomic_DNA"/>
</dbReference>
<evidence type="ECO:0000256" key="1">
    <source>
        <dbReference type="SAM" id="SignalP"/>
    </source>
</evidence>
<sequence length="141" mass="15816">MNKRRTSSLGLIGFLSACLLLLSACSLLSGGQSDRLQGDWKAQTGDGSNSTIHFAKDKVTVNGEEFDYKQKSVKQKGGVTYYQIEQNGKNYSVIFPEKDDDQTAIMIEPDSAEDDLYGTMLYAMNKKKTPNYQEYAKKYLE</sequence>
<accession>A0ABS5AZ32</accession>
<keyword evidence="3" id="KW-1185">Reference proteome</keyword>
<organism evidence="2 3">
    <name type="scientific">Streptococcus panodentis</name>
    <dbReference type="NCBI Taxonomy" id="1581472"/>
    <lineage>
        <taxon>Bacteria</taxon>
        <taxon>Bacillati</taxon>
        <taxon>Bacillota</taxon>
        <taxon>Bacilli</taxon>
        <taxon>Lactobacillales</taxon>
        <taxon>Streptococcaceae</taxon>
        <taxon>Streptococcus</taxon>
    </lineage>
</organism>
<dbReference type="Proteomes" id="UP001519349">
    <property type="component" value="Unassembled WGS sequence"/>
</dbReference>
<protein>
    <submittedName>
        <fullName evidence="2">Glycosyltransferase</fullName>
    </submittedName>
</protein>
<feature type="chain" id="PRO_5046543938" evidence="1">
    <location>
        <begin position="30"/>
        <end position="141"/>
    </location>
</feature>
<gene>
    <name evidence="2" type="ORF">DHL47_11075</name>
</gene>
<feature type="signal peptide" evidence="1">
    <location>
        <begin position="1"/>
        <end position="29"/>
    </location>
</feature>
<evidence type="ECO:0000313" key="3">
    <source>
        <dbReference type="Proteomes" id="UP001519349"/>
    </source>
</evidence>
<dbReference type="PROSITE" id="PS51257">
    <property type="entry name" value="PROKAR_LIPOPROTEIN"/>
    <property type="match status" value="1"/>
</dbReference>
<reference evidence="2 3" key="1">
    <citation type="submission" date="2018-05" db="EMBL/GenBank/DDBJ databases">
        <title>Draft genome sequence of Streptococcus panodentis CCUG 70867T.</title>
        <authorList>
            <person name="Salva-Serra F."/>
            <person name="Mendez V."/>
            <person name="Jaen-Luchoro D."/>
            <person name="Gonzales-Siles L."/>
            <person name="Karlsson R."/>
            <person name="Engstrom-Jakobsson H."/>
            <person name="Busquets A."/>
            <person name="Gomila M."/>
            <person name="Pineiro-Iglesias B."/>
            <person name="Bennasar-Figueras A."/>
            <person name="Seeger M."/>
            <person name="Moore E."/>
        </authorList>
    </citation>
    <scope>NUCLEOTIDE SEQUENCE [LARGE SCALE GENOMIC DNA]</scope>
    <source>
        <strain evidence="2 3">CCUG 70867</strain>
    </source>
</reference>